<dbReference type="RefSeq" id="WP_216567859.1">
    <property type="nucleotide sequence ID" value="NZ_JAHMHK010000003.1"/>
</dbReference>
<organism evidence="1 2">
    <name type="scientific">Mycoplasma zalophidermidis</name>
    <dbReference type="NCBI Taxonomy" id="398174"/>
    <lineage>
        <taxon>Bacteria</taxon>
        <taxon>Bacillati</taxon>
        <taxon>Mycoplasmatota</taxon>
        <taxon>Mollicutes</taxon>
        <taxon>Mycoplasmataceae</taxon>
        <taxon>Mycoplasma</taxon>
    </lineage>
</organism>
<gene>
    <name evidence="1" type="ORF">KQ878_02270</name>
</gene>
<sequence>MSHSVTVTCSLNNKQKLELQQFCEEQINELIQTGKAINDKEINYTIEETVGELREFVKTEIERIEIIKTYSQDISIQEFQDQLIKIISNQISTLNSRFINNLDSIAKNSRRSKLILKVMLLNMEKSHITLPNI</sequence>
<dbReference type="EMBL" id="JAHMHK010000003">
    <property type="protein sequence ID" value="MBU4693698.1"/>
    <property type="molecule type" value="Genomic_DNA"/>
</dbReference>
<protein>
    <submittedName>
        <fullName evidence="1">Uncharacterized protein</fullName>
    </submittedName>
</protein>
<dbReference type="Proteomes" id="UP000812267">
    <property type="component" value="Unassembled WGS sequence"/>
</dbReference>
<evidence type="ECO:0000313" key="1">
    <source>
        <dbReference type="EMBL" id="MBU4693698.1"/>
    </source>
</evidence>
<accession>A0ABS6DRQ8</accession>
<proteinExistence type="predicted"/>
<keyword evidence="2" id="KW-1185">Reference proteome</keyword>
<comment type="caution">
    <text evidence="1">The sequence shown here is derived from an EMBL/GenBank/DDBJ whole genome shotgun (WGS) entry which is preliminary data.</text>
</comment>
<name>A0ABS6DRQ8_9MOLU</name>
<reference evidence="1" key="1">
    <citation type="submission" date="2021-06" db="EMBL/GenBank/DDBJ databases">
        <title>Novel Mycoplasma species detected in California sea lions (Zalophus californianus) from the USA.</title>
        <authorList>
            <person name="Volokhov D.V."/>
            <person name="Furtak V.A."/>
            <person name="Zagorodnyaya T.A."/>
        </authorList>
    </citation>
    <scope>NUCLEOTIDE SEQUENCE [LARGE SCALE GENOMIC DNA]</scope>
    <source>
        <strain evidence="1">CSL 4779</strain>
    </source>
</reference>
<evidence type="ECO:0000313" key="2">
    <source>
        <dbReference type="Proteomes" id="UP000812267"/>
    </source>
</evidence>